<feature type="domain" description="Tyrosine specific protein phosphatases" evidence="11">
    <location>
        <begin position="88"/>
        <end position="152"/>
    </location>
</feature>
<evidence type="ECO:0000256" key="4">
    <source>
        <dbReference type="ARBA" id="ARBA00022801"/>
    </source>
</evidence>
<keyword evidence="4" id="KW-0378">Hydrolase</keyword>
<dbReference type="InterPro" id="IPR029021">
    <property type="entry name" value="Prot-tyrosine_phosphatase-like"/>
</dbReference>
<dbReference type="EC" id="3.1.3.48" evidence="2"/>
<evidence type="ECO:0000259" key="11">
    <source>
        <dbReference type="PROSITE" id="PS50056"/>
    </source>
</evidence>
<dbReference type="InterPro" id="IPR057023">
    <property type="entry name" value="PTP-SAK"/>
</dbReference>
<dbReference type="Pfam" id="PF22784">
    <property type="entry name" value="PTP-SAK"/>
    <property type="match status" value="1"/>
</dbReference>
<dbReference type="InterPro" id="IPR050561">
    <property type="entry name" value="PTP"/>
</dbReference>
<feature type="domain" description="Tyrosine-protein phosphatase" evidence="10">
    <location>
        <begin position="14"/>
        <end position="165"/>
    </location>
</feature>
<accession>A0AAD8PE36</accession>
<evidence type="ECO:0000256" key="9">
    <source>
        <dbReference type="ARBA" id="ARBA00051722"/>
    </source>
</evidence>
<name>A0AAD8PE36_BABGI</name>
<reference evidence="12" key="1">
    <citation type="submission" date="2023-08" db="EMBL/GenBank/DDBJ databases">
        <title>Draft sequence of the Babesia gibsoni genome.</title>
        <authorList>
            <person name="Yamagishi J.Y."/>
            <person name="Xuan X.X."/>
        </authorList>
    </citation>
    <scope>NUCLEOTIDE SEQUENCE</scope>
    <source>
        <strain evidence="12">Azabu</strain>
    </source>
</reference>
<keyword evidence="6" id="KW-1015">Disulfide bond</keyword>
<evidence type="ECO:0000256" key="5">
    <source>
        <dbReference type="ARBA" id="ARBA00022912"/>
    </source>
</evidence>
<keyword evidence="13" id="KW-1185">Reference proteome</keyword>
<sequence length="176" mass="19817">MKGPNVSHSYVLNKPTKIEFHKLRILILDAPNNSNIKLYVNEMLSFGVTHLVRTCETNYDDSYILSENIAVRELIFNDGDPPSDAIVAAWLDLIKEVTANNSSVAVHCVAGLGRAPVLACIALVEYGMHPLDAICFVRERRKGAINRKQLEYLKSYKKRKSSHFCLKLCPSLCFSY</sequence>
<evidence type="ECO:0000256" key="1">
    <source>
        <dbReference type="ARBA" id="ARBA00009580"/>
    </source>
</evidence>
<evidence type="ECO:0000259" key="10">
    <source>
        <dbReference type="PROSITE" id="PS50054"/>
    </source>
</evidence>
<comment type="caution">
    <text evidence="12">The sequence shown here is derived from an EMBL/GenBank/DDBJ whole genome shotgun (WGS) entry which is preliminary data.</text>
</comment>
<keyword evidence="8" id="KW-0636">Prenylation</keyword>
<dbReference type="PROSITE" id="PS50056">
    <property type="entry name" value="TYR_PHOSPHATASE_2"/>
    <property type="match status" value="1"/>
</dbReference>
<evidence type="ECO:0000256" key="2">
    <source>
        <dbReference type="ARBA" id="ARBA00013064"/>
    </source>
</evidence>
<evidence type="ECO:0000256" key="6">
    <source>
        <dbReference type="ARBA" id="ARBA00023157"/>
    </source>
</evidence>
<evidence type="ECO:0000256" key="7">
    <source>
        <dbReference type="ARBA" id="ARBA00023288"/>
    </source>
</evidence>
<dbReference type="AlphaFoldDB" id="A0AAD8PE36"/>
<dbReference type="PROSITE" id="PS50054">
    <property type="entry name" value="TYR_PHOSPHATASE_DUAL"/>
    <property type="match status" value="1"/>
</dbReference>
<dbReference type="Gene3D" id="3.90.190.10">
    <property type="entry name" value="Protein tyrosine phosphatase superfamily"/>
    <property type="match status" value="1"/>
</dbReference>
<dbReference type="FunFam" id="3.90.190.10:FF:000086">
    <property type="entry name" value="Protein tyrosine phosphatase-like protein"/>
    <property type="match status" value="1"/>
</dbReference>
<dbReference type="GO" id="GO:0005737">
    <property type="term" value="C:cytoplasm"/>
    <property type="evidence" value="ECO:0007669"/>
    <property type="project" value="UniProtKB-ARBA"/>
</dbReference>
<comment type="similarity">
    <text evidence="1">Belongs to the protein-tyrosine phosphatase family.</text>
</comment>
<dbReference type="CDD" id="cd14500">
    <property type="entry name" value="PTP-IVa"/>
    <property type="match status" value="1"/>
</dbReference>
<dbReference type="GO" id="GO:0004725">
    <property type="term" value="F:protein tyrosine phosphatase activity"/>
    <property type="evidence" value="ECO:0007669"/>
    <property type="project" value="UniProtKB-EC"/>
</dbReference>
<keyword evidence="3" id="KW-0488">Methylation</keyword>
<protein>
    <recommendedName>
        <fullName evidence="2">protein-tyrosine-phosphatase</fullName>
        <ecNumber evidence="2">3.1.3.48</ecNumber>
    </recommendedName>
</protein>
<organism evidence="12 13">
    <name type="scientific">Babesia gibsoni</name>
    <dbReference type="NCBI Taxonomy" id="33632"/>
    <lineage>
        <taxon>Eukaryota</taxon>
        <taxon>Sar</taxon>
        <taxon>Alveolata</taxon>
        <taxon>Apicomplexa</taxon>
        <taxon>Aconoidasida</taxon>
        <taxon>Piroplasmida</taxon>
        <taxon>Babesiidae</taxon>
        <taxon>Babesia</taxon>
    </lineage>
</organism>
<dbReference type="EMBL" id="JAVEPI010000002">
    <property type="protein sequence ID" value="KAK1443162.1"/>
    <property type="molecule type" value="Genomic_DNA"/>
</dbReference>
<evidence type="ECO:0000313" key="13">
    <source>
        <dbReference type="Proteomes" id="UP001230268"/>
    </source>
</evidence>
<evidence type="ECO:0000313" key="12">
    <source>
        <dbReference type="EMBL" id="KAK1443162.1"/>
    </source>
</evidence>
<dbReference type="InterPro" id="IPR000387">
    <property type="entry name" value="Tyr_Pase_dom"/>
</dbReference>
<evidence type="ECO:0000256" key="8">
    <source>
        <dbReference type="ARBA" id="ARBA00023289"/>
    </source>
</evidence>
<gene>
    <name evidence="12" type="ORF">BgAZ_200380</name>
</gene>
<evidence type="ECO:0000256" key="3">
    <source>
        <dbReference type="ARBA" id="ARBA00022481"/>
    </source>
</evidence>
<proteinExistence type="inferred from homology"/>
<keyword evidence="5" id="KW-0904">Protein phosphatase</keyword>
<comment type="catalytic activity">
    <reaction evidence="9">
        <text>O-phospho-L-tyrosyl-[protein] + H2O = L-tyrosyl-[protein] + phosphate</text>
        <dbReference type="Rhea" id="RHEA:10684"/>
        <dbReference type="Rhea" id="RHEA-COMP:10136"/>
        <dbReference type="Rhea" id="RHEA-COMP:20101"/>
        <dbReference type="ChEBI" id="CHEBI:15377"/>
        <dbReference type="ChEBI" id="CHEBI:43474"/>
        <dbReference type="ChEBI" id="CHEBI:46858"/>
        <dbReference type="ChEBI" id="CHEBI:61978"/>
        <dbReference type="EC" id="3.1.3.48"/>
    </reaction>
</comment>
<dbReference type="SUPFAM" id="SSF52799">
    <property type="entry name" value="(Phosphotyrosine protein) phosphatases II"/>
    <property type="match status" value="1"/>
</dbReference>
<keyword evidence="7" id="KW-0449">Lipoprotein</keyword>
<dbReference type="InterPro" id="IPR020422">
    <property type="entry name" value="TYR_PHOSPHATASE_DUAL_dom"/>
</dbReference>
<dbReference type="Proteomes" id="UP001230268">
    <property type="component" value="Unassembled WGS sequence"/>
</dbReference>
<dbReference type="PANTHER" id="PTHR23339">
    <property type="entry name" value="TYROSINE SPECIFIC PROTEIN PHOSPHATASE AND DUAL SPECIFICITY PROTEIN PHOSPHATASE"/>
    <property type="match status" value="1"/>
</dbReference>